<evidence type="ECO:0000256" key="4">
    <source>
        <dbReference type="ARBA" id="ARBA00022516"/>
    </source>
</evidence>
<dbReference type="eggNOG" id="KOG1435">
    <property type="taxonomic scope" value="Eukaryota"/>
</dbReference>
<keyword evidence="11" id="KW-0443">Lipid metabolism</keyword>
<keyword evidence="10" id="KW-0756">Sterol biosynthesis</keyword>
<comment type="pathway">
    <text evidence="17">Steroid biosynthesis.</text>
</comment>
<organism evidence="21 22">
    <name type="scientific">Ectocarpus siliculosus</name>
    <name type="common">Brown alga</name>
    <name type="synonym">Conferva siliculosa</name>
    <dbReference type="NCBI Taxonomy" id="2880"/>
    <lineage>
        <taxon>Eukaryota</taxon>
        <taxon>Sar</taxon>
        <taxon>Stramenopiles</taxon>
        <taxon>Ochrophyta</taxon>
        <taxon>PX clade</taxon>
        <taxon>Phaeophyceae</taxon>
        <taxon>Ectocarpales</taxon>
        <taxon>Ectocarpaceae</taxon>
        <taxon>Ectocarpus</taxon>
    </lineage>
</organism>
<evidence type="ECO:0000256" key="18">
    <source>
        <dbReference type="ARBA" id="ARBA00069705"/>
    </source>
</evidence>
<evidence type="ECO:0000256" key="8">
    <source>
        <dbReference type="ARBA" id="ARBA00022989"/>
    </source>
</evidence>
<evidence type="ECO:0000256" key="14">
    <source>
        <dbReference type="ARBA" id="ARBA00023221"/>
    </source>
</evidence>
<reference evidence="21 22" key="1">
    <citation type="journal article" date="2010" name="Nature">
        <title>The Ectocarpus genome and the independent evolution of multicellularity in brown algae.</title>
        <authorList>
            <person name="Cock J.M."/>
            <person name="Sterck L."/>
            <person name="Rouze P."/>
            <person name="Scornet D."/>
            <person name="Allen A.E."/>
            <person name="Amoutzias G."/>
            <person name="Anthouard V."/>
            <person name="Artiguenave F."/>
            <person name="Aury J.M."/>
            <person name="Badger J.H."/>
            <person name="Beszteri B."/>
            <person name="Billiau K."/>
            <person name="Bonnet E."/>
            <person name="Bothwell J.H."/>
            <person name="Bowler C."/>
            <person name="Boyen C."/>
            <person name="Brownlee C."/>
            <person name="Carrano C.J."/>
            <person name="Charrier B."/>
            <person name="Cho G.Y."/>
            <person name="Coelho S.M."/>
            <person name="Collen J."/>
            <person name="Corre E."/>
            <person name="Da Silva C."/>
            <person name="Delage L."/>
            <person name="Delaroque N."/>
            <person name="Dittami S.M."/>
            <person name="Doulbeau S."/>
            <person name="Elias M."/>
            <person name="Farnham G."/>
            <person name="Gachon C.M."/>
            <person name="Gschloessl B."/>
            <person name="Heesch S."/>
            <person name="Jabbari K."/>
            <person name="Jubin C."/>
            <person name="Kawai H."/>
            <person name="Kimura K."/>
            <person name="Kloareg B."/>
            <person name="Kupper F.C."/>
            <person name="Lang D."/>
            <person name="Le Bail A."/>
            <person name="Leblanc C."/>
            <person name="Lerouge P."/>
            <person name="Lohr M."/>
            <person name="Lopez P.J."/>
            <person name="Martens C."/>
            <person name="Maumus F."/>
            <person name="Michel G."/>
            <person name="Miranda-Saavedra D."/>
            <person name="Morales J."/>
            <person name="Moreau H."/>
            <person name="Motomura T."/>
            <person name="Nagasato C."/>
            <person name="Napoli C.A."/>
            <person name="Nelson D.R."/>
            <person name="Nyvall-Collen P."/>
            <person name="Peters A.F."/>
            <person name="Pommier C."/>
            <person name="Potin P."/>
            <person name="Poulain J."/>
            <person name="Quesneville H."/>
            <person name="Read B."/>
            <person name="Rensing S.A."/>
            <person name="Ritter A."/>
            <person name="Rousvoal S."/>
            <person name="Samanta M."/>
            <person name="Samson G."/>
            <person name="Schroeder D.C."/>
            <person name="Segurens B."/>
            <person name="Strittmatter M."/>
            <person name="Tonon T."/>
            <person name="Tregear J.W."/>
            <person name="Valentin K."/>
            <person name="von Dassow P."/>
            <person name="Yamagishi T."/>
            <person name="Van de Peer Y."/>
            <person name="Wincker P."/>
        </authorList>
    </citation>
    <scope>NUCLEOTIDE SEQUENCE [LARGE SCALE GENOMIC DNA]</scope>
    <source>
        <strain evidence="22">Ec32 / CCAP1310/4</strain>
    </source>
</reference>
<keyword evidence="12 20" id="KW-0472">Membrane</keyword>
<evidence type="ECO:0000256" key="9">
    <source>
        <dbReference type="ARBA" id="ARBA00023002"/>
    </source>
</evidence>
<evidence type="ECO:0000256" key="10">
    <source>
        <dbReference type="ARBA" id="ARBA00023011"/>
    </source>
</evidence>
<evidence type="ECO:0000256" key="11">
    <source>
        <dbReference type="ARBA" id="ARBA00023098"/>
    </source>
</evidence>
<dbReference type="PANTHER" id="PTHR21257:SF52">
    <property type="entry name" value="DELTA(14)-STEROL REDUCTASE TM7SF2"/>
    <property type="match status" value="1"/>
</dbReference>
<accession>D7G6B9</accession>
<comment type="similarity">
    <text evidence="2">Belongs to the ERG4/ERG24 family.</text>
</comment>
<dbReference type="GO" id="GO:0016126">
    <property type="term" value="P:sterol biosynthetic process"/>
    <property type="evidence" value="ECO:0007669"/>
    <property type="project" value="UniProtKB-KW"/>
</dbReference>
<protein>
    <recommendedName>
        <fullName evidence="18">Delta(14)-sterol reductase</fullName>
        <ecNumber evidence="3">1.3.1.70</ecNumber>
    </recommendedName>
    <alternativeName>
        <fullName evidence="15">C-14 sterol reductase</fullName>
    </alternativeName>
    <alternativeName>
        <fullName evidence="16">Sterol C14-reductase</fullName>
    </alternativeName>
</protein>
<comment type="subcellular location">
    <subcellularLocation>
        <location evidence="1">Membrane</location>
        <topology evidence="1">Multi-pass membrane protein</topology>
    </subcellularLocation>
</comment>
<keyword evidence="13" id="KW-1207">Sterol metabolism</keyword>
<feature type="transmembrane region" description="Helical" evidence="20">
    <location>
        <begin position="88"/>
        <end position="109"/>
    </location>
</feature>
<keyword evidence="8 20" id="KW-1133">Transmembrane helix</keyword>
<dbReference type="STRING" id="2880.D7G6B9"/>
<keyword evidence="9" id="KW-0560">Oxidoreductase</keyword>
<dbReference type="PANTHER" id="PTHR21257">
    <property type="entry name" value="DELTA(14)-STEROL REDUCTASE"/>
    <property type="match status" value="1"/>
</dbReference>
<gene>
    <name evidence="21" type="primary">FK</name>
    <name evidence="21" type="ORF">Esi_0073_0082</name>
</gene>
<evidence type="ECO:0000256" key="5">
    <source>
        <dbReference type="ARBA" id="ARBA00022692"/>
    </source>
</evidence>
<evidence type="ECO:0000256" key="17">
    <source>
        <dbReference type="ARBA" id="ARBA00060577"/>
    </source>
</evidence>
<name>D7G6B9_ECTSI</name>
<keyword evidence="4" id="KW-0444">Lipid biosynthesis</keyword>
<feature type="transmembrane region" description="Helical" evidence="20">
    <location>
        <begin position="302"/>
        <end position="322"/>
    </location>
</feature>
<dbReference type="Proteomes" id="UP000002630">
    <property type="component" value="Linkage Group LG04"/>
</dbReference>
<dbReference type="OMA" id="EWCELRP"/>
<sequence>MWTRQHDGEVLDMLQTGEGSQPERLSERWGGGGTQFAIWQLRHLRQLICAVHTPRATYRGAGPHALTMNAASSVPSSKEPHYEFGGPIGAGLITVSLPIVVLGLCFICGKEYCLQGLRFDTLGGALEQLPDSLGDLFSPVAFTIVSQWLLFQILLDRVLPGKTVEGVVLQDGSRLPYKMSGHAAFWTTLVVTALGLSELGGVGSTKLNLSALYDLYEELAVATATISFALSVGLFVASHRKGAKLADASGTVGRSAIYDFYIGRELNPRIGPLDLKCFCELRPGLLGWVVINLGMLLKQRELQGYVSASMIMVNVFQGLYVWDGLFFERSILTTMDITTEGFGFMLAFGDLCWLPFTYSLQAHYLVTNDPGLPLWAVAVISCLCLVGYAIFRGANGQKDAFRRDPNASAVSHLQWMPTKRGTKLLTSGWWGAARKINYTGDWLMGLAWCMFAGFSSPVPYFYCIYFGVLLVHRAMRDDHACAAKYGPDWSVYKQKVPSLFVPGLF</sequence>
<dbReference type="InterPro" id="IPR018083">
    <property type="entry name" value="Sterol_reductase_CS"/>
</dbReference>
<keyword evidence="7" id="KW-0752">Steroid biosynthesis</keyword>
<feature type="transmembrane region" description="Helical" evidence="20">
    <location>
        <begin position="445"/>
        <end position="471"/>
    </location>
</feature>
<evidence type="ECO:0000256" key="7">
    <source>
        <dbReference type="ARBA" id="ARBA00022955"/>
    </source>
</evidence>
<evidence type="ECO:0000256" key="20">
    <source>
        <dbReference type="SAM" id="Phobius"/>
    </source>
</evidence>
<evidence type="ECO:0000256" key="2">
    <source>
        <dbReference type="ARBA" id="ARBA00005402"/>
    </source>
</evidence>
<dbReference type="EMBL" id="FN648960">
    <property type="protein sequence ID" value="CBJ27514.1"/>
    <property type="molecule type" value="Genomic_DNA"/>
</dbReference>
<feature type="transmembrane region" description="Helical" evidence="20">
    <location>
        <begin position="183"/>
        <end position="199"/>
    </location>
</feature>
<evidence type="ECO:0000256" key="16">
    <source>
        <dbReference type="ARBA" id="ARBA00031227"/>
    </source>
</evidence>
<evidence type="ECO:0000313" key="21">
    <source>
        <dbReference type="EMBL" id="CBJ27514.1"/>
    </source>
</evidence>
<feature type="transmembrane region" description="Helical" evidence="20">
    <location>
        <begin position="372"/>
        <end position="391"/>
    </location>
</feature>
<dbReference type="EMBL" id="FN649729">
    <property type="protein sequence ID" value="CBJ27514.1"/>
    <property type="molecule type" value="Genomic_DNA"/>
</dbReference>
<dbReference type="AlphaFoldDB" id="D7G6B9"/>
<dbReference type="InParanoid" id="D7G6B9"/>
<dbReference type="Gene3D" id="1.20.120.1630">
    <property type="match status" value="1"/>
</dbReference>
<feature type="transmembrane region" description="Helical" evidence="20">
    <location>
        <begin position="342"/>
        <end position="360"/>
    </location>
</feature>
<dbReference type="InterPro" id="IPR001171">
    <property type="entry name" value="ERG24_DHCR-like"/>
</dbReference>
<evidence type="ECO:0000256" key="1">
    <source>
        <dbReference type="ARBA" id="ARBA00004141"/>
    </source>
</evidence>
<evidence type="ECO:0000256" key="19">
    <source>
        <dbReference type="SAM" id="MobiDB-lite"/>
    </source>
</evidence>
<dbReference type="FunFam" id="1.20.120.1630:FF:000011">
    <property type="entry name" value="Delta(14)-sterol reductase"/>
    <property type="match status" value="1"/>
</dbReference>
<dbReference type="Pfam" id="PF01222">
    <property type="entry name" value="ERG4_ERG24"/>
    <property type="match status" value="1"/>
</dbReference>
<keyword evidence="14" id="KW-0753">Steroid metabolism</keyword>
<feature type="region of interest" description="Disordered" evidence="19">
    <location>
        <begin position="1"/>
        <end position="29"/>
    </location>
</feature>
<feature type="transmembrane region" description="Helical" evidence="20">
    <location>
        <begin position="219"/>
        <end position="237"/>
    </location>
</feature>
<evidence type="ECO:0000256" key="13">
    <source>
        <dbReference type="ARBA" id="ARBA00023166"/>
    </source>
</evidence>
<dbReference type="PROSITE" id="PS01018">
    <property type="entry name" value="STEROL_REDUCT_2"/>
    <property type="match status" value="1"/>
</dbReference>
<keyword evidence="5 20" id="KW-0812">Transmembrane</keyword>
<evidence type="ECO:0000256" key="12">
    <source>
        <dbReference type="ARBA" id="ARBA00023136"/>
    </source>
</evidence>
<dbReference type="EC" id="1.3.1.70" evidence="3"/>
<evidence type="ECO:0000256" key="3">
    <source>
        <dbReference type="ARBA" id="ARBA00012413"/>
    </source>
</evidence>
<evidence type="ECO:0000313" key="22">
    <source>
        <dbReference type="Proteomes" id="UP000002630"/>
    </source>
</evidence>
<keyword evidence="22" id="KW-1185">Reference proteome</keyword>
<evidence type="ECO:0000256" key="6">
    <source>
        <dbReference type="ARBA" id="ARBA00022857"/>
    </source>
</evidence>
<dbReference type="OrthoDB" id="5326588at2759"/>
<keyword evidence="6" id="KW-0521">NADP</keyword>
<dbReference type="GO" id="GO:0005789">
    <property type="term" value="C:endoplasmic reticulum membrane"/>
    <property type="evidence" value="ECO:0007669"/>
    <property type="project" value="TreeGrafter"/>
</dbReference>
<evidence type="ECO:0000256" key="15">
    <source>
        <dbReference type="ARBA" id="ARBA00030165"/>
    </source>
</evidence>
<proteinExistence type="inferred from homology"/>
<dbReference type="GO" id="GO:0050613">
    <property type="term" value="F:Delta14-sterol reductase activity"/>
    <property type="evidence" value="ECO:0007669"/>
    <property type="project" value="UniProtKB-EC"/>
</dbReference>